<evidence type="ECO:0000256" key="2">
    <source>
        <dbReference type="ARBA" id="ARBA00022801"/>
    </source>
</evidence>
<evidence type="ECO:0000256" key="6">
    <source>
        <dbReference type="SAM" id="MobiDB-lite"/>
    </source>
</evidence>
<feature type="domain" description="Peptidase S1" evidence="8">
    <location>
        <begin position="74"/>
        <end position="313"/>
    </location>
</feature>
<feature type="signal peptide" evidence="7">
    <location>
        <begin position="1"/>
        <end position="17"/>
    </location>
</feature>
<evidence type="ECO:0000259" key="8">
    <source>
        <dbReference type="PROSITE" id="PS50240"/>
    </source>
</evidence>
<keyword evidence="2 5" id="KW-0378">Hydrolase</keyword>
<keyword evidence="3 5" id="KW-0720">Serine protease</keyword>
<feature type="region of interest" description="Disordered" evidence="6">
    <location>
        <begin position="340"/>
        <end position="361"/>
    </location>
</feature>
<name>A0A8J5K6F0_HOMAM</name>
<feature type="compositionally biased region" description="Polar residues" evidence="6">
    <location>
        <begin position="340"/>
        <end position="352"/>
    </location>
</feature>
<dbReference type="Pfam" id="PF00089">
    <property type="entry name" value="Trypsin"/>
    <property type="match status" value="1"/>
</dbReference>
<keyword evidence="7" id="KW-0732">Signal</keyword>
<keyword evidence="10" id="KW-1185">Reference proteome</keyword>
<dbReference type="EMBL" id="JAHLQT010020073">
    <property type="protein sequence ID" value="KAG7168558.1"/>
    <property type="molecule type" value="Genomic_DNA"/>
</dbReference>
<protein>
    <submittedName>
        <fullName evidence="9">Trypsin-1-like 1</fullName>
    </submittedName>
</protein>
<dbReference type="PROSITE" id="PS00135">
    <property type="entry name" value="TRYPSIN_SER"/>
    <property type="match status" value="1"/>
</dbReference>
<dbReference type="AlphaFoldDB" id="A0A8J5K6F0"/>
<accession>A0A8J5K6F0</accession>
<organism evidence="9 10">
    <name type="scientific">Homarus americanus</name>
    <name type="common">American lobster</name>
    <dbReference type="NCBI Taxonomy" id="6706"/>
    <lineage>
        <taxon>Eukaryota</taxon>
        <taxon>Metazoa</taxon>
        <taxon>Ecdysozoa</taxon>
        <taxon>Arthropoda</taxon>
        <taxon>Crustacea</taxon>
        <taxon>Multicrustacea</taxon>
        <taxon>Malacostraca</taxon>
        <taxon>Eumalacostraca</taxon>
        <taxon>Eucarida</taxon>
        <taxon>Decapoda</taxon>
        <taxon>Pleocyemata</taxon>
        <taxon>Astacidea</taxon>
        <taxon>Nephropoidea</taxon>
        <taxon>Nephropidae</taxon>
        <taxon>Homarus</taxon>
    </lineage>
</organism>
<keyword evidence="4" id="KW-1015">Disulfide bond</keyword>
<dbReference type="GO" id="GO:0006508">
    <property type="term" value="P:proteolysis"/>
    <property type="evidence" value="ECO:0007669"/>
    <property type="project" value="UniProtKB-KW"/>
</dbReference>
<dbReference type="OrthoDB" id="10061449at2759"/>
<dbReference type="Proteomes" id="UP000747542">
    <property type="component" value="Unassembled WGS sequence"/>
</dbReference>
<dbReference type="PROSITE" id="PS00134">
    <property type="entry name" value="TRYPSIN_HIS"/>
    <property type="match status" value="1"/>
</dbReference>
<dbReference type="InterPro" id="IPR001254">
    <property type="entry name" value="Trypsin_dom"/>
</dbReference>
<proteinExistence type="predicted"/>
<evidence type="ECO:0000313" key="10">
    <source>
        <dbReference type="Proteomes" id="UP000747542"/>
    </source>
</evidence>
<evidence type="ECO:0000256" key="4">
    <source>
        <dbReference type="ARBA" id="ARBA00023157"/>
    </source>
</evidence>
<dbReference type="InterPro" id="IPR033116">
    <property type="entry name" value="TRYPSIN_SER"/>
</dbReference>
<dbReference type="PROSITE" id="PS50240">
    <property type="entry name" value="TRYPSIN_DOM"/>
    <property type="match status" value="1"/>
</dbReference>
<dbReference type="FunFam" id="2.40.10.10:FF:000003">
    <property type="entry name" value="Transmembrane serine protease 3"/>
    <property type="match status" value="1"/>
</dbReference>
<feature type="chain" id="PRO_5035165719" evidence="7">
    <location>
        <begin position="18"/>
        <end position="361"/>
    </location>
</feature>
<dbReference type="PANTHER" id="PTHR24252:SF18">
    <property type="entry name" value="OVOCHYMASE 1"/>
    <property type="match status" value="1"/>
</dbReference>
<dbReference type="GO" id="GO:0004252">
    <property type="term" value="F:serine-type endopeptidase activity"/>
    <property type="evidence" value="ECO:0007669"/>
    <property type="project" value="InterPro"/>
</dbReference>
<evidence type="ECO:0000256" key="5">
    <source>
        <dbReference type="RuleBase" id="RU363034"/>
    </source>
</evidence>
<evidence type="ECO:0000313" key="9">
    <source>
        <dbReference type="EMBL" id="KAG7168558.1"/>
    </source>
</evidence>
<keyword evidence="1 5" id="KW-0645">Protease</keyword>
<dbReference type="CDD" id="cd00190">
    <property type="entry name" value="Tryp_SPc"/>
    <property type="match status" value="1"/>
</dbReference>
<evidence type="ECO:0000256" key="3">
    <source>
        <dbReference type="ARBA" id="ARBA00022825"/>
    </source>
</evidence>
<gene>
    <name evidence="9" type="primary">Tryp1-L1</name>
    <name evidence="9" type="ORF">Hamer_G002647</name>
</gene>
<dbReference type="InterPro" id="IPR018114">
    <property type="entry name" value="TRYPSIN_HIS"/>
</dbReference>
<sequence>MTLQLFIVALIVGGCVAVPTADLDDPDSTPVLPQPRSAILLPPTREALATSGEVRNNDVCGMRHSSVPDIITRIVGGSPAESHEFPWQVSLQWRYNWYTYHVCGATVIDEYWVLTAAHCTHQYKPKDLLVVAGDHQLKHKEGTEQTRYIERIVEHQAYNTGTQEHDIALLKLKVPLQLDGMTVSPICLPFPMTNFTGNCVVTGWGKTAEGGSSSDILQKVVVPIISDTKCKDSYRNIGYTGPIAETMMCAGYGFGGQDACQGDSGGPFVCRGADNRYFMAGIVSWGIGCARPNVPGVYTEVSRYVLWISNVINNRLDMPPRPANLRVPTLQDALDQELNITSSPQDNITSDDSPPVTTPSE</sequence>
<dbReference type="PANTHER" id="PTHR24252">
    <property type="entry name" value="ACROSIN-RELATED"/>
    <property type="match status" value="1"/>
</dbReference>
<evidence type="ECO:0000256" key="7">
    <source>
        <dbReference type="SAM" id="SignalP"/>
    </source>
</evidence>
<reference evidence="9" key="1">
    <citation type="journal article" date="2021" name="Sci. Adv.">
        <title>The American lobster genome reveals insights on longevity, neural, and immune adaptations.</title>
        <authorList>
            <person name="Polinski J.M."/>
            <person name="Zimin A.V."/>
            <person name="Clark K.F."/>
            <person name="Kohn A.B."/>
            <person name="Sadowski N."/>
            <person name="Timp W."/>
            <person name="Ptitsyn A."/>
            <person name="Khanna P."/>
            <person name="Romanova D.Y."/>
            <person name="Williams P."/>
            <person name="Greenwood S.J."/>
            <person name="Moroz L.L."/>
            <person name="Walt D.R."/>
            <person name="Bodnar A.G."/>
        </authorList>
    </citation>
    <scope>NUCLEOTIDE SEQUENCE</scope>
    <source>
        <strain evidence="9">GMGI-L3</strain>
    </source>
</reference>
<dbReference type="SMART" id="SM00020">
    <property type="entry name" value="Tryp_SPc"/>
    <property type="match status" value="1"/>
</dbReference>
<evidence type="ECO:0000256" key="1">
    <source>
        <dbReference type="ARBA" id="ARBA00022670"/>
    </source>
</evidence>
<comment type="caution">
    <text evidence="9">The sequence shown here is derived from an EMBL/GenBank/DDBJ whole genome shotgun (WGS) entry which is preliminary data.</text>
</comment>